<dbReference type="EMBL" id="AFYH01176115">
    <property type="status" value="NOT_ANNOTATED_CDS"/>
    <property type="molecule type" value="Genomic_DNA"/>
</dbReference>
<sequence length="196" mass="21977">MSFDIPSQEVLSSDSVTVIIDAILYYRVINASATVIRVENAHRATQMLAHTTLRRVVGSKTLSQIIIQRDEMTNEMEKALFETTREWGIKVERMEIKDVKIPPHLQRAMASEAEAVRVARAKALTAEGEIKASCYLRDAADVIASSPIALHLRYLQTLSLIAAEKNSTIIFPVPLEFLTAIVKYSETYVNRTPFGR</sequence>
<evidence type="ECO:0000256" key="3">
    <source>
        <dbReference type="ARBA" id="ARBA00071670"/>
    </source>
</evidence>
<accession>M3XLD2</accession>
<dbReference type="InterPro" id="IPR001972">
    <property type="entry name" value="Stomatin_HflK_fam"/>
</dbReference>
<dbReference type="PANTHER" id="PTHR10264">
    <property type="entry name" value="BAND 7 PROTEIN-RELATED"/>
    <property type="match status" value="1"/>
</dbReference>
<comment type="function">
    <text evidence="2">Plays a role in the regulation of glomerular permeability, acting probably as a linker between the plasma membrane and the cytoskeleton.</text>
</comment>
<comment type="similarity">
    <text evidence="1">Belongs to the band 7/mec-2 family.</text>
</comment>
<dbReference type="STRING" id="7897.ENSLACP00000023538"/>
<dbReference type="eggNOG" id="KOG2621">
    <property type="taxonomic scope" value="Eukaryota"/>
</dbReference>
<gene>
    <name evidence="5" type="primary">LOC102354101</name>
</gene>
<dbReference type="EMBL" id="AFYH01176120">
    <property type="status" value="NOT_ANNOTATED_CDS"/>
    <property type="molecule type" value="Genomic_DNA"/>
</dbReference>
<dbReference type="SMART" id="SM00244">
    <property type="entry name" value="PHB"/>
    <property type="match status" value="1"/>
</dbReference>
<dbReference type="Ensembl" id="ENSLACT00000025496.1">
    <property type="protein sequence ID" value="ENSLACP00000023538.1"/>
    <property type="gene ID" value="ENSLACG00000022368.1"/>
</dbReference>
<dbReference type="AlphaFoldDB" id="M3XLD2"/>
<dbReference type="EMBL" id="AFYH01176114">
    <property type="status" value="NOT_ANNOTATED_CDS"/>
    <property type="molecule type" value="Genomic_DNA"/>
</dbReference>
<dbReference type="OMA" id="DIMAGFM"/>
<dbReference type="InParanoid" id="M3XLD2"/>
<dbReference type="InterPro" id="IPR001107">
    <property type="entry name" value="Band_7"/>
</dbReference>
<dbReference type="InterPro" id="IPR036013">
    <property type="entry name" value="Band_7/SPFH_dom_sf"/>
</dbReference>
<dbReference type="EMBL" id="AFYH01176118">
    <property type="status" value="NOT_ANNOTATED_CDS"/>
    <property type="molecule type" value="Genomic_DNA"/>
</dbReference>
<reference evidence="5" key="2">
    <citation type="submission" date="2025-08" db="UniProtKB">
        <authorList>
            <consortium name="Ensembl"/>
        </authorList>
    </citation>
    <scope>IDENTIFICATION</scope>
</reference>
<dbReference type="GO" id="GO:0009898">
    <property type="term" value="C:cytoplasmic side of plasma membrane"/>
    <property type="evidence" value="ECO:0007669"/>
    <property type="project" value="UniProtKB-ARBA"/>
</dbReference>
<dbReference type="Proteomes" id="UP000008672">
    <property type="component" value="Unassembled WGS sequence"/>
</dbReference>
<dbReference type="SUPFAM" id="SSF117892">
    <property type="entry name" value="Band 7/SPFH domain"/>
    <property type="match status" value="1"/>
</dbReference>
<name>M3XLD2_LATCH</name>
<dbReference type="FunFam" id="3.30.479.30:FF:000004">
    <property type="entry name" value="Putative membrane protease family, stomatin"/>
    <property type="match status" value="1"/>
</dbReference>
<evidence type="ECO:0000259" key="4">
    <source>
        <dbReference type="SMART" id="SM00244"/>
    </source>
</evidence>
<dbReference type="Gene3D" id="6.10.250.2090">
    <property type="match status" value="1"/>
</dbReference>
<dbReference type="EMBL" id="AFYH01176121">
    <property type="status" value="NOT_ANNOTATED_CDS"/>
    <property type="molecule type" value="Genomic_DNA"/>
</dbReference>
<proteinExistence type="inferred from homology"/>
<protein>
    <recommendedName>
        <fullName evidence="3">Podocin</fullName>
    </recommendedName>
</protein>
<dbReference type="Pfam" id="PF01145">
    <property type="entry name" value="Band_7"/>
    <property type="match status" value="1"/>
</dbReference>
<evidence type="ECO:0000256" key="2">
    <source>
        <dbReference type="ARBA" id="ARBA00053394"/>
    </source>
</evidence>
<reference evidence="5" key="3">
    <citation type="submission" date="2025-09" db="UniProtKB">
        <authorList>
            <consortium name="Ensembl"/>
        </authorList>
    </citation>
    <scope>IDENTIFICATION</scope>
</reference>
<dbReference type="InterPro" id="IPR043202">
    <property type="entry name" value="Band-7_stomatin-like"/>
</dbReference>
<dbReference type="EMBL" id="AFYH01176117">
    <property type="status" value="NOT_ANNOTATED_CDS"/>
    <property type="molecule type" value="Genomic_DNA"/>
</dbReference>
<dbReference type="EMBL" id="AFYH01176113">
    <property type="status" value="NOT_ANNOTATED_CDS"/>
    <property type="molecule type" value="Genomic_DNA"/>
</dbReference>
<dbReference type="HOGENOM" id="CLU_024949_3_0_1"/>
<organism evidence="5 6">
    <name type="scientific">Latimeria chalumnae</name>
    <name type="common">Coelacanth</name>
    <dbReference type="NCBI Taxonomy" id="7897"/>
    <lineage>
        <taxon>Eukaryota</taxon>
        <taxon>Metazoa</taxon>
        <taxon>Chordata</taxon>
        <taxon>Craniata</taxon>
        <taxon>Vertebrata</taxon>
        <taxon>Euteleostomi</taxon>
        <taxon>Coelacanthiformes</taxon>
        <taxon>Coelacanthidae</taxon>
        <taxon>Latimeria</taxon>
    </lineage>
</organism>
<dbReference type="Gene3D" id="3.30.479.30">
    <property type="entry name" value="Band 7 domain"/>
    <property type="match status" value="1"/>
</dbReference>
<feature type="domain" description="Band 7" evidence="4">
    <location>
        <begin position="1"/>
        <end position="113"/>
    </location>
</feature>
<dbReference type="GeneTree" id="ENSGT01030000234614"/>
<dbReference type="PANTHER" id="PTHR10264:SF117">
    <property type="entry name" value="ERYTHROCYTE BAND 7 INTEGRAL MEMBRANE PROTEIN-LIKE"/>
    <property type="match status" value="1"/>
</dbReference>
<dbReference type="PRINTS" id="PR00721">
    <property type="entry name" value="STOMATIN"/>
</dbReference>
<keyword evidence="6" id="KW-1185">Reference proteome</keyword>
<evidence type="ECO:0000313" key="6">
    <source>
        <dbReference type="Proteomes" id="UP000008672"/>
    </source>
</evidence>
<reference evidence="6" key="1">
    <citation type="submission" date="2011-08" db="EMBL/GenBank/DDBJ databases">
        <title>The draft genome of Latimeria chalumnae.</title>
        <authorList>
            <person name="Di Palma F."/>
            <person name="Alfoldi J."/>
            <person name="Johnson J."/>
            <person name="Berlin A."/>
            <person name="Gnerre S."/>
            <person name="Jaffe D."/>
            <person name="MacCallum I."/>
            <person name="Young S."/>
            <person name="Walker B.J."/>
            <person name="Lander E."/>
            <person name="Lindblad-Toh K."/>
        </authorList>
    </citation>
    <scope>NUCLEOTIDE SEQUENCE [LARGE SCALE GENOMIC DNA]</scope>
    <source>
        <strain evidence="6">Wild caught</strain>
    </source>
</reference>
<dbReference type="EMBL" id="AFYH01176116">
    <property type="status" value="NOT_ANNOTATED_CDS"/>
    <property type="molecule type" value="Genomic_DNA"/>
</dbReference>
<dbReference type="EMBL" id="AFYH01176119">
    <property type="status" value="NOT_ANNOTATED_CDS"/>
    <property type="molecule type" value="Genomic_DNA"/>
</dbReference>
<evidence type="ECO:0000256" key="1">
    <source>
        <dbReference type="ARBA" id="ARBA00008164"/>
    </source>
</evidence>
<evidence type="ECO:0000313" key="5">
    <source>
        <dbReference type="Ensembl" id="ENSLACP00000023538.1"/>
    </source>
</evidence>